<dbReference type="PRINTS" id="PR00038">
    <property type="entry name" value="HTHLUXR"/>
</dbReference>
<comment type="caution">
    <text evidence="9">The sequence shown here is derived from an EMBL/GenBank/DDBJ whole genome shotgun (WGS) entry which is preliminary data.</text>
</comment>
<dbReference type="PANTHER" id="PTHR44688">
    <property type="entry name" value="DNA-BINDING TRANSCRIPTIONAL ACTIVATOR DEVR_DOSR"/>
    <property type="match status" value="1"/>
</dbReference>
<protein>
    <submittedName>
        <fullName evidence="9">DNA-binding response regulator</fullName>
    </submittedName>
</protein>
<dbReference type="InterPro" id="IPR036388">
    <property type="entry name" value="WH-like_DNA-bd_sf"/>
</dbReference>
<dbReference type="SUPFAM" id="SSF52172">
    <property type="entry name" value="CheY-like"/>
    <property type="match status" value="1"/>
</dbReference>
<feature type="domain" description="Response regulatory" evidence="8">
    <location>
        <begin position="27"/>
        <end position="141"/>
    </location>
</feature>
<keyword evidence="10" id="KW-1185">Reference proteome</keyword>
<keyword evidence="3" id="KW-0805">Transcription regulation</keyword>
<dbReference type="Gene3D" id="1.10.10.10">
    <property type="entry name" value="Winged helix-like DNA-binding domain superfamily/Winged helix DNA-binding domain"/>
    <property type="match status" value="1"/>
</dbReference>
<evidence type="ECO:0000256" key="2">
    <source>
        <dbReference type="ARBA" id="ARBA00023012"/>
    </source>
</evidence>
<sequence>MPETERDSRVIAEANGTGADLPKDGPCAYVVDDIELNREMLVGLLTTEGLQARSYASARQFLEGFVPDRPGCILLDFRMPGMNGLELQAELNQRGVVLPVVMITAHADVPIAIQAMREGAYEFIEKPVDNQHLLGVVRRAFEVSAERLQERAERDSVRARYDTLSARELQVLDAMIAGRLNKQIAFDLGISQRTVEVHRANVMEKMQARSLAELVRMTIRLGEVVGGGGGGEDRPA</sequence>
<proteinExistence type="predicted"/>
<dbReference type="EMBL" id="BMZS01000003">
    <property type="protein sequence ID" value="GHD45581.1"/>
    <property type="molecule type" value="Genomic_DNA"/>
</dbReference>
<dbReference type="AlphaFoldDB" id="A0A919CNT2"/>
<dbReference type="GO" id="GO:0006355">
    <property type="term" value="P:regulation of DNA-templated transcription"/>
    <property type="evidence" value="ECO:0007669"/>
    <property type="project" value="InterPro"/>
</dbReference>
<evidence type="ECO:0000256" key="3">
    <source>
        <dbReference type="ARBA" id="ARBA00023015"/>
    </source>
</evidence>
<accession>A0A919CNT2</accession>
<dbReference type="SMART" id="SM00421">
    <property type="entry name" value="HTH_LUXR"/>
    <property type="match status" value="1"/>
</dbReference>
<evidence type="ECO:0000313" key="10">
    <source>
        <dbReference type="Proteomes" id="UP000630353"/>
    </source>
</evidence>
<keyword evidence="5" id="KW-0804">Transcription</keyword>
<evidence type="ECO:0000259" key="7">
    <source>
        <dbReference type="PROSITE" id="PS50043"/>
    </source>
</evidence>
<dbReference type="PROSITE" id="PS00622">
    <property type="entry name" value="HTH_LUXR_1"/>
    <property type="match status" value="1"/>
</dbReference>
<evidence type="ECO:0000256" key="6">
    <source>
        <dbReference type="PROSITE-ProRule" id="PRU00169"/>
    </source>
</evidence>
<feature type="modified residue" description="4-aspartylphosphate" evidence="6">
    <location>
        <position position="76"/>
    </location>
</feature>
<dbReference type="PANTHER" id="PTHR44688:SF16">
    <property type="entry name" value="DNA-BINDING TRANSCRIPTIONAL ACTIVATOR DEVR_DOSR"/>
    <property type="match status" value="1"/>
</dbReference>
<gene>
    <name evidence="9" type="primary">nwsB</name>
    <name evidence="9" type="ORF">GCM10017083_13690</name>
</gene>
<evidence type="ECO:0000313" key="9">
    <source>
        <dbReference type="EMBL" id="GHD45581.1"/>
    </source>
</evidence>
<dbReference type="PROSITE" id="PS50110">
    <property type="entry name" value="RESPONSE_REGULATORY"/>
    <property type="match status" value="1"/>
</dbReference>
<dbReference type="InterPro" id="IPR011006">
    <property type="entry name" value="CheY-like_superfamily"/>
</dbReference>
<name>A0A919CNT2_9PROT</name>
<evidence type="ECO:0000256" key="4">
    <source>
        <dbReference type="ARBA" id="ARBA00023125"/>
    </source>
</evidence>
<dbReference type="InterPro" id="IPR000792">
    <property type="entry name" value="Tscrpt_reg_LuxR_C"/>
</dbReference>
<dbReference type="CDD" id="cd06170">
    <property type="entry name" value="LuxR_C_like"/>
    <property type="match status" value="1"/>
</dbReference>
<dbReference type="Gene3D" id="3.40.50.2300">
    <property type="match status" value="1"/>
</dbReference>
<dbReference type="SUPFAM" id="SSF46894">
    <property type="entry name" value="C-terminal effector domain of the bipartite response regulators"/>
    <property type="match status" value="1"/>
</dbReference>
<dbReference type="Pfam" id="PF00196">
    <property type="entry name" value="GerE"/>
    <property type="match status" value="1"/>
</dbReference>
<evidence type="ECO:0000256" key="5">
    <source>
        <dbReference type="ARBA" id="ARBA00023163"/>
    </source>
</evidence>
<dbReference type="GO" id="GO:0003677">
    <property type="term" value="F:DNA binding"/>
    <property type="evidence" value="ECO:0007669"/>
    <property type="project" value="UniProtKB-KW"/>
</dbReference>
<dbReference type="Proteomes" id="UP000630353">
    <property type="component" value="Unassembled WGS sequence"/>
</dbReference>
<keyword evidence="4 9" id="KW-0238">DNA-binding</keyword>
<keyword evidence="2" id="KW-0902">Two-component regulatory system</keyword>
<dbReference type="FunFam" id="3.40.50.2300:FF:000018">
    <property type="entry name" value="DNA-binding transcriptional regulator NtrC"/>
    <property type="match status" value="1"/>
</dbReference>
<dbReference type="InterPro" id="IPR001789">
    <property type="entry name" value="Sig_transdc_resp-reg_receiver"/>
</dbReference>
<dbReference type="InterPro" id="IPR016032">
    <property type="entry name" value="Sig_transdc_resp-reg_C-effctor"/>
</dbReference>
<reference evidence="9" key="2">
    <citation type="submission" date="2020-09" db="EMBL/GenBank/DDBJ databases">
        <authorList>
            <person name="Sun Q."/>
            <person name="Kim S."/>
        </authorList>
    </citation>
    <scope>NUCLEOTIDE SEQUENCE</scope>
    <source>
        <strain evidence="9">KCTC 42651</strain>
    </source>
</reference>
<dbReference type="SMART" id="SM00448">
    <property type="entry name" value="REC"/>
    <property type="match status" value="1"/>
</dbReference>
<organism evidence="9 10">
    <name type="scientific">Thalassobaculum fulvum</name>
    <dbReference type="NCBI Taxonomy" id="1633335"/>
    <lineage>
        <taxon>Bacteria</taxon>
        <taxon>Pseudomonadati</taxon>
        <taxon>Pseudomonadota</taxon>
        <taxon>Alphaproteobacteria</taxon>
        <taxon>Rhodospirillales</taxon>
        <taxon>Thalassobaculaceae</taxon>
        <taxon>Thalassobaculum</taxon>
    </lineage>
</organism>
<feature type="domain" description="HTH luxR-type" evidence="7">
    <location>
        <begin position="157"/>
        <end position="222"/>
    </location>
</feature>
<evidence type="ECO:0000256" key="1">
    <source>
        <dbReference type="ARBA" id="ARBA00022553"/>
    </source>
</evidence>
<reference evidence="9" key="1">
    <citation type="journal article" date="2014" name="Int. J. Syst. Evol. Microbiol.">
        <title>Complete genome sequence of Corynebacterium casei LMG S-19264T (=DSM 44701T), isolated from a smear-ripened cheese.</title>
        <authorList>
            <consortium name="US DOE Joint Genome Institute (JGI-PGF)"/>
            <person name="Walter F."/>
            <person name="Albersmeier A."/>
            <person name="Kalinowski J."/>
            <person name="Ruckert C."/>
        </authorList>
    </citation>
    <scope>NUCLEOTIDE SEQUENCE</scope>
    <source>
        <strain evidence="9">KCTC 42651</strain>
    </source>
</reference>
<evidence type="ECO:0000259" key="8">
    <source>
        <dbReference type="PROSITE" id="PS50110"/>
    </source>
</evidence>
<dbReference type="PROSITE" id="PS50043">
    <property type="entry name" value="HTH_LUXR_2"/>
    <property type="match status" value="1"/>
</dbReference>
<keyword evidence="1 6" id="KW-0597">Phosphoprotein</keyword>
<dbReference type="GO" id="GO:0000160">
    <property type="term" value="P:phosphorelay signal transduction system"/>
    <property type="evidence" value="ECO:0007669"/>
    <property type="project" value="UniProtKB-KW"/>
</dbReference>
<dbReference type="Pfam" id="PF00072">
    <property type="entry name" value="Response_reg"/>
    <property type="match status" value="1"/>
</dbReference>